<dbReference type="PATRIC" id="fig|1218567.3.peg.126"/>
<name>M6CFD8_LEPBO</name>
<comment type="caution">
    <text evidence="2">The sequence shown here is derived from an EMBL/GenBank/DDBJ whole genome shotgun (WGS) entry which is preliminary data.</text>
</comment>
<sequence length="50" mass="5750">MSPKNVGVRRSFSLLNNPDTNKEDFGKDSDFNRKTVENMTSEKSKILFLL</sequence>
<evidence type="ECO:0000256" key="1">
    <source>
        <dbReference type="SAM" id="MobiDB-lite"/>
    </source>
</evidence>
<feature type="region of interest" description="Disordered" evidence="1">
    <location>
        <begin position="1"/>
        <end position="30"/>
    </location>
</feature>
<accession>M6CFD8</accession>
<protein>
    <submittedName>
        <fullName evidence="2">Uncharacterized protein</fullName>
    </submittedName>
</protein>
<gene>
    <name evidence="2" type="ORF">LEP1GSC016_1887</name>
</gene>
<feature type="compositionally biased region" description="Basic and acidic residues" evidence="1">
    <location>
        <begin position="20"/>
        <end position="30"/>
    </location>
</feature>
<evidence type="ECO:0000313" key="3">
    <source>
        <dbReference type="Proteomes" id="UP000011873"/>
    </source>
</evidence>
<organism evidence="2 3">
    <name type="scientific">Leptospira borgpetersenii serovar Hardjo-bovis str. Sponselee</name>
    <dbReference type="NCBI Taxonomy" id="1303729"/>
    <lineage>
        <taxon>Bacteria</taxon>
        <taxon>Pseudomonadati</taxon>
        <taxon>Spirochaetota</taxon>
        <taxon>Spirochaetia</taxon>
        <taxon>Leptospirales</taxon>
        <taxon>Leptospiraceae</taxon>
        <taxon>Leptospira</taxon>
    </lineage>
</organism>
<proteinExistence type="predicted"/>
<dbReference type="AlphaFoldDB" id="M6CFD8"/>
<reference evidence="2 3" key="1">
    <citation type="submission" date="2013-01" db="EMBL/GenBank/DDBJ databases">
        <authorList>
            <person name="Harkins D.M."/>
            <person name="Durkin A.S."/>
            <person name="Brinkac L.M."/>
            <person name="Haft D.H."/>
            <person name="Selengut J.D."/>
            <person name="Sanka R."/>
            <person name="DePew J."/>
            <person name="Purushe J."/>
            <person name="Galloway R.L."/>
            <person name="Vinetz J.M."/>
            <person name="Sutton G.G."/>
            <person name="Nierman W.C."/>
            <person name="Fouts D.E."/>
        </authorList>
    </citation>
    <scope>NUCLEOTIDE SEQUENCE [LARGE SCALE GENOMIC DNA]</scope>
    <source>
        <strain evidence="2 3">Sponselee CDC</strain>
    </source>
</reference>
<dbReference type="EMBL" id="ANMU01000006">
    <property type="protein sequence ID" value="EMJ84975.1"/>
    <property type="molecule type" value="Genomic_DNA"/>
</dbReference>
<evidence type="ECO:0000313" key="2">
    <source>
        <dbReference type="EMBL" id="EMJ84975.1"/>
    </source>
</evidence>
<dbReference type="Proteomes" id="UP000011873">
    <property type="component" value="Unassembled WGS sequence"/>
</dbReference>